<keyword evidence="2" id="KW-0235">DNA replication</keyword>
<dbReference type="EMBL" id="CP001706">
    <property type="protein sequence ID" value="ACV09930.1"/>
    <property type="molecule type" value="Genomic_DNA"/>
</dbReference>
<sequence length="427" mass="46855">MTLANPEAEAGIICGVLHGRPEEQDRILKALTPRDFHTPAHEDIWATLKAMQAEGRVIDGITVMSGLAKHGHQNHQALIPDIMTMGTPAVSALAYAKDVKDLAVRRNLQAMGTRVQQLAEAPDATPAELAAIAQQELDAAYTAEEETKTHAQDHVTAVLSDLEDPTPPQGIQWPYRDAQRILAPMQGGQYIVIGARPAVGKSVALADIARDAAIRQRKTVVIFSLEMSSQEYTRRMIAAEAGVRFKNMQSKTLTPADWDKITPAAERIAQAPLHIIDDVSCTTADIRSRVRELKADLIVLDYIQIGTMDPADKDRRQALEKYSRSLKIIAKSFNIPLCTAAQLNRNAASPDTPPRMSDLRETGALEQDADVIILLHRPDQEQPESPRAGEVDYIVAKHRNGPTGTITLAAQLHYTRFTNLAHQGEPK</sequence>
<evidence type="ECO:0000313" key="14">
    <source>
        <dbReference type="Proteomes" id="UP000000628"/>
    </source>
</evidence>
<keyword evidence="7" id="KW-0238">DNA-binding</keyword>
<dbReference type="Gene3D" id="3.40.50.300">
    <property type="entry name" value="P-loop containing nucleotide triphosphate hydrolases"/>
    <property type="match status" value="1"/>
</dbReference>
<evidence type="ECO:0000256" key="8">
    <source>
        <dbReference type="ARBA" id="ARBA00023235"/>
    </source>
</evidence>
<dbReference type="InterPro" id="IPR036185">
    <property type="entry name" value="DNA_heli_DnaB-like_N_sf"/>
</dbReference>
<dbReference type="Gene3D" id="1.10.860.10">
    <property type="entry name" value="DNAb Helicase, Chain A"/>
    <property type="match status" value="1"/>
</dbReference>
<dbReference type="Proteomes" id="UP000000628">
    <property type="component" value="Chromosome"/>
</dbReference>
<dbReference type="GO" id="GO:0005829">
    <property type="term" value="C:cytosol"/>
    <property type="evidence" value="ECO:0007669"/>
    <property type="project" value="TreeGrafter"/>
</dbReference>
<dbReference type="GO" id="GO:0003677">
    <property type="term" value="F:DNA binding"/>
    <property type="evidence" value="ECO:0007669"/>
    <property type="project" value="UniProtKB-KW"/>
</dbReference>
<name>C7R1F7_JONDD</name>
<dbReference type="Pfam" id="PF03796">
    <property type="entry name" value="DnaB_C"/>
    <property type="match status" value="1"/>
</dbReference>
<gene>
    <name evidence="12" type="ordered locus">Jden_2155</name>
    <name evidence="13" type="ordered locus">Jden_2295</name>
</gene>
<evidence type="ECO:0000256" key="5">
    <source>
        <dbReference type="ARBA" id="ARBA00022806"/>
    </source>
</evidence>
<proteinExistence type="inferred from homology"/>
<dbReference type="PANTHER" id="PTHR30153">
    <property type="entry name" value="REPLICATIVE DNA HELICASE DNAB"/>
    <property type="match status" value="1"/>
</dbReference>
<evidence type="ECO:0000256" key="7">
    <source>
        <dbReference type="ARBA" id="ARBA00023125"/>
    </source>
</evidence>
<keyword evidence="4" id="KW-0378">Hydrolase</keyword>
<dbReference type="InterPro" id="IPR007694">
    <property type="entry name" value="DNA_helicase_DnaB-like_C"/>
</dbReference>
<dbReference type="InterPro" id="IPR027417">
    <property type="entry name" value="P-loop_NTPase"/>
</dbReference>
<dbReference type="HOGENOM" id="CLU_005373_0_0_11"/>
<dbReference type="Pfam" id="PF00772">
    <property type="entry name" value="DnaB"/>
    <property type="match status" value="1"/>
</dbReference>
<dbReference type="AlphaFoldDB" id="C7R1F7"/>
<dbReference type="GO" id="GO:0043139">
    <property type="term" value="F:5'-3' DNA helicase activity"/>
    <property type="evidence" value="ECO:0007669"/>
    <property type="project" value="UniProtKB-EC"/>
</dbReference>
<dbReference type="OrthoDB" id="9773982at2"/>
<comment type="catalytic activity">
    <reaction evidence="10">
        <text>ATP + H2O = ADP + phosphate + H(+)</text>
        <dbReference type="Rhea" id="RHEA:13065"/>
        <dbReference type="ChEBI" id="CHEBI:15377"/>
        <dbReference type="ChEBI" id="CHEBI:15378"/>
        <dbReference type="ChEBI" id="CHEBI:30616"/>
        <dbReference type="ChEBI" id="CHEBI:43474"/>
        <dbReference type="ChEBI" id="CHEBI:456216"/>
        <dbReference type="EC" id="5.6.2.3"/>
    </reaction>
</comment>
<keyword evidence="14" id="KW-1185">Reference proteome</keyword>
<dbReference type="SUPFAM" id="SSF48024">
    <property type="entry name" value="N-terminal domain of DnaB helicase"/>
    <property type="match status" value="1"/>
</dbReference>
<evidence type="ECO:0000256" key="10">
    <source>
        <dbReference type="ARBA" id="ARBA00048954"/>
    </source>
</evidence>
<evidence type="ECO:0000256" key="2">
    <source>
        <dbReference type="ARBA" id="ARBA00022705"/>
    </source>
</evidence>
<evidence type="ECO:0000256" key="3">
    <source>
        <dbReference type="ARBA" id="ARBA00022741"/>
    </source>
</evidence>
<evidence type="ECO:0000313" key="12">
    <source>
        <dbReference type="EMBL" id="ACV09792.1"/>
    </source>
</evidence>
<evidence type="ECO:0000256" key="1">
    <source>
        <dbReference type="ARBA" id="ARBA00008428"/>
    </source>
</evidence>
<keyword evidence="8" id="KW-0413">Isomerase</keyword>
<dbReference type="eggNOG" id="COG0305">
    <property type="taxonomic scope" value="Bacteria"/>
</dbReference>
<dbReference type="SUPFAM" id="SSF52540">
    <property type="entry name" value="P-loop containing nucleoside triphosphate hydrolases"/>
    <property type="match status" value="1"/>
</dbReference>
<dbReference type="PROSITE" id="PS51199">
    <property type="entry name" value="SF4_HELICASE"/>
    <property type="match status" value="1"/>
</dbReference>
<keyword evidence="6" id="KW-0067">ATP-binding</keyword>
<dbReference type="GO" id="GO:0005524">
    <property type="term" value="F:ATP binding"/>
    <property type="evidence" value="ECO:0007669"/>
    <property type="project" value="UniProtKB-KW"/>
</dbReference>
<dbReference type="CDD" id="cd00984">
    <property type="entry name" value="DnaB_C"/>
    <property type="match status" value="1"/>
</dbReference>
<evidence type="ECO:0000313" key="13">
    <source>
        <dbReference type="EMBL" id="ACV09930.1"/>
    </source>
</evidence>
<reference evidence="12" key="2">
    <citation type="submission" date="2009-08" db="EMBL/GenBank/DDBJ databases">
        <title>The complete genome of Jonesia denitrificans DSM 20603.</title>
        <authorList>
            <consortium name="US DOE Joint Genome Institute (JGI-PGF)"/>
            <person name="Lucas S."/>
            <person name="Copeland A."/>
            <person name="Lapidus A."/>
            <person name="Glavina del Rio T."/>
            <person name="Dalin E."/>
            <person name="Tice H."/>
            <person name="Bruce D."/>
            <person name="Goodwin L."/>
            <person name="Pitluck S."/>
            <person name="Kyrpides N."/>
            <person name="Mavromatis K."/>
            <person name="Ivanova N."/>
            <person name="Ovchinnikova G."/>
            <person name="Saunders E."/>
            <person name="Brettin T."/>
            <person name="Detter J.C."/>
            <person name="Han C."/>
            <person name="Larimer F."/>
            <person name="Land M."/>
            <person name="Hauser L."/>
            <person name="Markowitz V."/>
            <person name="Cheng J.-F."/>
            <person name="Hugenholtz P."/>
            <person name="Woyke T."/>
            <person name="Wu D."/>
            <person name="Pukall R."/>
            <person name="Klenk H.-P."/>
            <person name="Eisen J.A."/>
        </authorList>
    </citation>
    <scope>NUCLEOTIDE SEQUENCE</scope>
    <source>
        <strain>DSM 20603</strain>
    </source>
</reference>
<evidence type="ECO:0000259" key="11">
    <source>
        <dbReference type="PROSITE" id="PS51199"/>
    </source>
</evidence>
<keyword evidence="3" id="KW-0547">Nucleotide-binding</keyword>
<dbReference type="RefSeq" id="WP_015772420.1">
    <property type="nucleotide sequence ID" value="NC_013174.1"/>
</dbReference>
<dbReference type="EMBL" id="CP001706">
    <property type="protein sequence ID" value="ACV09792.1"/>
    <property type="molecule type" value="Genomic_DNA"/>
</dbReference>
<dbReference type="InterPro" id="IPR007693">
    <property type="entry name" value="DNA_helicase_DnaB-like_N"/>
</dbReference>
<dbReference type="KEGG" id="jde:Jden_2155"/>
<feature type="domain" description="SF4 helicase" evidence="11">
    <location>
        <begin position="164"/>
        <end position="424"/>
    </location>
</feature>
<dbReference type="GO" id="GO:0006260">
    <property type="term" value="P:DNA replication"/>
    <property type="evidence" value="ECO:0007669"/>
    <property type="project" value="UniProtKB-KW"/>
</dbReference>
<evidence type="ECO:0000256" key="4">
    <source>
        <dbReference type="ARBA" id="ARBA00022801"/>
    </source>
</evidence>
<dbReference type="STRING" id="471856.Jden_2155"/>
<dbReference type="EC" id="5.6.2.3" evidence="9"/>
<organism evidence="12 14">
    <name type="scientific">Jonesia denitrificans (strain ATCC 14870 / DSM 20603 / BCRC 15368 / CIP 55.134 / JCM 11481 / NBRC 15587 / NCTC 10816 / Prevot 55134)</name>
    <name type="common">Listeria denitrificans</name>
    <dbReference type="NCBI Taxonomy" id="471856"/>
    <lineage>
        <taxon>Bacteria</taxon>
        <taxon>Bacillati</taxon>
        <taxon>Actinomycetota</taxon>
        <taxon>Actinomycetes</taxon>
        <taxon>Micrococcales</taxon>
        <taxon>Jonesiaceae</taxon>
        <taxon>Jonesia</taxon>
    </lineage>
</organism>
<dbReference type="InterPro" id="IPR016136">
    <property type="entry name" value="DNA_helicase_N/primase_C"/>
</dbReference>
<keyword evidence="5 12" id="KW-0347">Helicase</keyword>
<protein>
    <recommendedName>
        <fullName evidence="9">DNA 5'-3' helicase</fullName>
        <ecNumber evidence="9">5.6.2.3</ecNumber>
    </recommendedName>
</protein>
<dbReference type="PANTHER" id="PTHR30153:SF2">
    <property type="entry name" value="REPLICATIVE DNA HELICASE"/>
    <property type="match status" value="1"/>
</dbReference>
<dbReference type="KEGG" id="jde:Jden_2295"/>
<accession>C7R1F7</accession>
<evidence type="ECO:0000256" key="9">
    <source>
        <dbReference type="ARBA" id="ARBA00044969"/>
    </source>
</evidence>
<comment type="similarity">
    <text evidence="1">Belongs to the helicase family. DnaB subfamily.</text>
</comment>
<dbReference type="GO" id="GO:0016787">
    <property type="term" value="F:hydrolase activity"/>
    <property type="evidence" value="ECO:0007669"/>
    <property type="project" value="UniProtKB-KW"/>
</dbReference>
<evidence type="ECO:0000256" key="6">
    <source>
        <dbReference type="ARBA" id="ARBA00022840"/>
    </source>
</evidence>
<reference evidence="12 14" key="1">
    <citation type="journal article" date="2009" name="Stand. Genomic Sci.">
        <title>Complete genome sequence of Jonesia denitrificans type strain (Prevot 55134).</title>
        <authorList>
            <person name="Pukall R."/>
            <person name="Gehrich-Schroter G."/>
            <person name="Lapidus A."/>
            <person name="Nolan M."/>
            <person name="Glavina Del Rio T."/>
            <person name="Lucas S."/>
            <person name="Chen F."/>
            <person name="Tice H."/>
            <person name="Pitluck S."/>
            <person name="Cheng J.F."/>
            <person name="Copeland A."/>
            <person name="Saunders E."/>
            <person name="Brettin T."/>
            <person name="Detter J.C."/>
            <person name="Bruce D."/>
            <person name="Goodwin L."/>
            <person name="Pati A."/>
            <person name="Ivanova N."/>
            <person name="Mavromatis K."/>
            <person name="Ovchinnikova G."/>
            <person name="Chen A."/>
            <person name="Palaniappan K."/>
            <person name="Land M."/>
            <person name="Hauser L."/>
            <person name="Chang Y.J."/>
            <person name="Jeffries C.D."/>
            <person name="Chain P."/>
            <person name="Goker M."/>
            <person name="Bristow J."/>
            <person name="Eisen J.A."/>
            <person name="Markowitz V."/>
            <person name="Hugenholtz P."/>
            <person name="Kyrpides N.C."/>
            <person name="Klenk H.P."/>
            <person name="Han C."/>
        </authorList>
    </citation>
    <scope>NUCLEOTIDE SEQUENCE [LARGE SCALE GENOMIC DNA]</scope>
    <source>
        <strain evidence="14">ATCC 14870 / DSM 20603 / BCRC 15368 / CIP 55.134 / JCM 11481 / NBRC 15587 / NCTC 10816 / Prevot 55134</strain>
        <strain evidence="12">DSM 20603</strain>
    </source>
</reference>